<dbReference type="InterPro" id="IPR000084">
    <property type="entry name" value="PE-PGRS_N"/>
</dbReference>
<protein>
    <submittedName>
        <fullName evidence="2">PE-PGRS family protein PE_PGRS33</fullName>
    </submittedName>
</protein>
<keyword evidence="3" id="KW-1185">Reference proteome</keyword>
<evidence type="ECO:0000313" key="3">
    <source>
        <dbReference type="Proteomes" id="UP000271464"/>
    </source>
</evidence>
<dbReference type="SUPFAM" id="SSF140459">
    <property type="entry name" value="PE/PPE dimer-like"/>
    <property type="match status" value="1"/>
</dbReference>
<proteinExistence type="predicted"/>
<feature type="domain" description="PE" evidence="1">
    <location>
        <begin position="4"/>
        <end position="45"/>
    </location>
</feature>
<comment type="caution">
    <text evidence="2">The sequence shown here is derived from an EMBL/GenBank/DDBJ whole genome shotgun (WGS) entry which is preliminary data.</text>
</comment>
<sequence length="47" mass="4685">MSYVLVSPDIVAAAAEDLTNLGSTLGAANAAAATSTTHVLARSYDGF</sequence>
<name>A0ABY6RPY0_9MYCO</name>
<dbReference type="EMBL" id="UPHM01000131">
    <property type="protein sequence ID" value="VBA29943.1"/>
    <property type="molecule type" value="Genomic_DNA"/>
</dbReference>
<accession>A0ABY6RPY0</accession>
<evidence type="ECO:0000313" key="2">
    <source>
        <dbReference type="EMBL" id="VBA29943.1"/>
    </source>
</evidence>
<dbReference type="Gene3D" id="1.10.287.850">
    <property type="entry name" value="HP0062-like domain"/>
    <property type="match status" value="1"/>
</dbReference>
<dbReference type="Pfam" id="PF00934">
    <property type="entry name" value="PE"/>
    <property type="match status" value="1"/>
</dbReference>
<gene>
    <name evidence="2" type="ORF">LAUMK4_04914</name>
</gene>
<dbReference type="InterPro" id="IPR038332">
    <property type="entry name" value="PPE_sf"/>
</dbReference>
<evidence type="ECO:0000259" key="1">
    <source>
        <dbReference type="Pfam" id="PF00934"/>
    </source>
</evidence>
<reference evidence="2 3" key="1">
    <citation type="submission" date="2018-09" db="EMBL/GenBank/DDBJ databases">
        <authorList>
            <person name="Tagini F."/>
        </authorList>
    </citation>
    <scope>NUCLEOTIDE SEQUENCE [LARGE SCALE GENOMIC DNA]</scope>
    <source>
        <strain evidence="2 3">MK4</strain>
    </source>
</reference>
<dbReference type="RefSeq" id="WP_122526527.1">
    <property type="nucleotide sequence ID" value="NZ_UPHM01000131.1"/>
</dbReference>
<dbReference type="Proteomes" id="UP000271464">
    <property type="component" value="Unassembled WGS sequence"/>
</dbReference>
<organism evidence="2 3">
    <name type="scientific">Mycobacterium persicum</name>
    <dbReference type="NCBI Taxonomy" id="1487726"/>
    <lineage>
        <taxon>Bacteria</taxon>
        <taxon>Bacillati</taxon>
        <taxon>Actinomycetota</taxon>
        <taxon>Actinomycetes</taxon>
        <taxon>Mycobacteriales</taxon>
        <taxon>Mycobacteriaceae</taxon>
        <taxon>Mycobacterium</taxon>
    </lineage>
</organism>